<evidence type="ECO:0008006" key="3">
    <source>
        <dbReference type="Google" id="ProtNLM"/>
    </source>
</evidence>
<evidence type="ECO:0000313" key="2">
    <source>
        <dbReference type="Proteomes" id="UP000035068"/>
    </source>
</evidence>
<accession>A0A0C2HT37</accession>
<reference evidence="1 2" key="1">
    <citation type="submission" date="2014-12" db="EMBL/GenBank/DDBJ databases">
        <title>Genomes of Geoalkalibacter ferrihydriticus and Geoalkalibacter subterraneus, two haloalkaliphilic metal-reducing members of the Geobacteraceae.</title>
        <authorList>
            <person name="Badalamenti J.P."/>
            <person name="Torres C.I."/>
            <person name="Krajmalnik-Brown R."/>
            <person name="Bond D.R."/>
        </authorList>
    </citation>
    <scope>NUCLEOTIDE SEQUENCE [LARGE SCALE GENOMIC DNA]</scope>
    <source>
        <strain evidence="1 2">DSM 17813</strain>
    </source>
</reference>
<dbReference type="Proteomes" id="UP000035068">
    <property type="component" value="Unassembled WGS sequence"/>
</dbReference>
<evidence type="ECO:0000313" key="1">
    <source>
        <dbReference type="EMBL" id="KIH77975.1"/>
    </source>
</evidence>
<dbReference type="AlphaFoldDB" id="A0A0C2HT37"/>
<comment type="caution">
    <text evidence="1">The sequence shown here is derived from an EMBL/GenBank/DDBJ whole genome shotgun (WGS) entry which is preliminary data.</text>
</comment>
<organism evidence="1 2">
    <name type="scientific">Geoalkalibacter ferrihydriticus DSM 17813</name>
    <dbReference type="NCBI Taxonomy" id="1121915"/>
    <lineage>
        <taxon>Bacteria</taxon>
        <taxon>Pseudomonadati</taxon>
        <taxon>Thermodesulfobacteriota</taxon>
        <taxon>Desulfuromonadia</taxon>
        <taxon>Desulfuromonadales</taxon>
        <taxon>Geoalkalibacteraceae</taxon>
        <taxon>Geoalkalibacter</taxon>
    </lineage>
</organism>
<dbReference type="RefSeq" id="WP_040096620.1">
    <property type="nucleotide sequence ID" value="NZ_JWJD01000001.1"/>
</dbReference>
<proteinExistence type="predicted"/>
<sequence>MRKRIIDDEQSAEEILNEVRWLDLEELADVEITSEDPAHPIEGALLPEMSSGWQAAAPGVQRVRLRFATPLALTRIFLEFQEEEAERSQEFVLRWSADEGHSWTEIVRQQFTFSPTGATREVEDFRVELSGVRLLELEVNPDRGVGRARASLQRLRLA</sequence>
<dbReference type="SUPFAM" id="SSF49785">
    <property type="entry name" value="Galactose-binding domain-like"/>
    <property type="match status" value="1"/>
</dbReference>
<dbReference type="EMBL" id="JWJD01000001">
    <property type="protein sequence ID" value="KIH77975.1"/>
    <property type="molecule type" value="Genomic_DNA"/>
</dbReference>
<protein>
    <recommendedName>
        <fullName evidence="3">Carbohydrate-binding protein</fullName>
    </recommendedName>
</protein>
<name>A0A0C2HT37_9BACT</name>
<gene>
    <name evidence="1" type="ORF">GFER_05050</name>
</gene>
<dbReference type="InterPro" id="IPR008979">
    <property type="entry name" value="Galactose-bd-like_sf"/>
</dbReference>
<keyword evidence="2" id="KW-1185">Reference proteome</keyword>